<dbReference type="PANTHER" id="PTHR43861:SF1">
    <property type="entry name" value="TRANS-ACONITATE 2-METHYLTRANSFERASE"/>
    <property type="match status" value="1"/>
</dbReference>
<dbReference type="PANTHER" id="PTHR43861">
    <property type="entry name" value="TRANS-ACONITATE 2-METHYLTRANSFERASE-RELATED"/>
    <property type="match status" value="1"/>
</dbReference>
<dbReference type="GO" id="GO:0032259">
    <property type="term" value="P:methylation"/>
    <property type="evidence" value="ECO:0007669"/>
    <property type="project" value="UniProtKB-KW"/>
</dbReference>
<feature type="domain" description="Methyltransferase type 12" evidence="1">
    <location>
        <begin position="38"/>
        <end position="136"/>
    </location>
</feature>
<keyword evidence="2" id="KW-0489">Methyltransferase</keyword>
<dbReference type="CDD" id="cd02440">
    <property type="entry name" value="AdoMet_MTases"/>
    <property type="match status" value="1"/>
</dbReference>
<dbReference type="EMBL" id="KT947473">
    <property type="protein sequence ID" value="APC62652.1"/>
    <property type="molecule type" value="mRNA"/>
</dbReference>
<evidence type="ECO:0000259" key="1">
    <source>
        <dbReference type="Pfam" id="PF08242"/>
    </source>
</evidence>
<reference evidence="2" key="1">
    <citation type="journal article" date="2016" name="J. Plankton Res.">
        <title>Differences in the physiological processes of Calanus sinicus inside and outside the Yellow Sea Cold Water Mass.</title>
        <authorList>
            <person name="Zhou K."/>
            <person name="Sun S."/>
            <person name="Wang M."/>
            <person name="Wang S."/>
            <person name="Li C."/>
        </authorList>
    </citation>
    <scope>NUCLEOTIDE SEQUENCE</scope>
</reference>
<accession>A0A1J0I2X3</accession>
<dbReference type="Pfam" id="PF08242">
    <property type="entry name" value="Methyltransf_12"/>
    <property type="match status" value="1"/>
</dbReference>
<dbReference type="Gene3D" id="3.40.50.150">
    <property type="entry name" value="Vaccinia Virus protein VP39"/>
    <property type="match status" value="1"/>
</dbReference>
<dbReference type="SUPFAM" id="SSF53335">
    <property type="entry name" value="S-adenosyl-L-methionine-dependent methyltransferases"/>
    <property type="match status" value="1"/>
</dbReference>
<dbReference type="InterPro" id="IPR029063">
    <property type="entry name" value="SAM-dependent_MTases_sf"/>
</dbReference>
<protein>
    <submittedName>
        <fullName evidence="2">Farnesoic acid-O-methyltransferase</fullName>
    </submittedName>
</protein>
<name>A0A1J0I2X3_CALSV</name>
<proteinExistence type="evidence at transcript level"/>
<organism evidence="2">
    <name type="scientific">Calanus sinicus</name>
    <name type="common">Copepod</name>
    <dbReference type="NCBI Taxonomy" id="114070"/>
    <lineage>
        <taxon>Eukaryota</taxon>
        <taxon>Metazoa</taxon>
        <taxon>Ecdysozoa</taxon>
        <taxon>Arthropoda</taxon>
        <taxon>Crustacea</taxon>
        <taxon>Multicrustacea</taxon>
        <taxon>Hexanauplia</taxon>
        <taxon>Copepoda</taxon>
        <taxon>Calanoida</taxon>
        <taxon>Calanidae</taxon>
        <taxon>Calanus</taxon>
    </lineage>
</organism>
<sequence length="268" mass="29999">MENAALYATSNQLQRRDAAVALAANLPAMTWREGERVLDIGSGSGDVTSSLLATAIPVTCNMVGVDCSREMVEFANESFGSETLSFSQMDIDKVQHPRDLFPAGFDKIFSLYCLHWIKDLPVAVKNIHELLVDGGQALVIFLASNPIFRMYRILAKNIKWSSYMLDVEDFIPVYQDTTDPAAEFGSLLSRTGFCVRKCEAEEFSFSFSNQNQLMAALKAVNPFLARVPTERQSEYLLDCVQTLGRLDTSISQGRMEARYRLLVAHMRK</sequence>
<dbReference type="InterPro" id="IPR013217">
    <property type="entry name" value="Methyltransf_12"/>
</dbReference>
<keyword evidence="2" id="KW-0808">Transferase</keyword>
<dbReference type="AlphaFoldDB" id="A0A1J0I2X3"/>
<evidence type="ECO:0000313" key="2">
    <source>
        <dbReference type="EMBL" id="APC62652.1"/>
    </source>
</evidence>
<dbReference type="GO" id="GO:0008168">
    <property type="term" value="F:methyltransferase activity"/>
    <property type="evidence" value="ECO:0007669"/>
    <property type="project" value="UniProtKB-KW"/>
</dbReference>